<dbReference type="GO" id="GO:0046914">
    <property type="term" value="F:transition metal ion binding"/>
    <property type="evidence" value="ECO:0007669"/>
    <property type="project" value="InterPro"/>
</dbReference>
<accession>A0A5B8XFY7</accession>
<protein>
    <recommendedName>
        <fullName evidence="2">Ferrous iron transporter FeoA-like domain-containing protein</fullName>
    </recommendedName>
</protein>
<dbReference type="InterPro" id="IPR008988">
    <property type="entry name" value="Transcriptional_repressor_C"/>
</dbReference>
<dbReference type="InterPro" id="IPR038157">
    <property type="entry name" value="FeoA_core_dom"/>
</dbReference>
<evidence type="ECO:0000256" key="1">
    <source>
        <dbReference type="ARBA" id="ARBA00023004"/>
    </source>
</evidence>
<sequence>MTLNSAKIGVLYKILSLEITAPECLYFESFGIKNGTVFRVLNKSLLGKIIQVEISLGLGKTCIMIRKSDAKKIICSKL</sequence>
<dbReference type="Pfam" id="PF04023">
    <property type="entry name" value="FeoA"/>
    <property type="match status" value="1"/>
</dbReference>
<gene>
    <name evidence="3" type="ORF">Deia_01011</name>
</gene>
<dbReference type="AlphaFoldDB" id="A0A5B8XFY7"/>
<organism evidence="3 4">
    <name type="scientific">Candidatus Deianiraea vastatrix</name>
    <dbReference type="NCBI Taxonomy" id="2163644"/>
    <lineage>
        <taxon>Bacteria</taxon>
        <taxon>Pseudomonadati</taxon>
        <taxon>Pseudomonadota</taxon>
        <taxon>Alphaproteobacteria</taxon>
        <taxon>Rickettsiales</taxon>
        <taxon>Candidatus Deianiraeaceae</taxon>
        <taxon>Candidatus Deianiraea</taxon>
    </lineage>
</organism>
<keyword evidence="4" id="KW-1185">Reference proteome</keyword>
<evidence type="ECO:0000259" key="2">
    <source>
        <dbReference type="SMART" id="SM00899"/>
    </source>
</evidence>
<dbReference type="Gene3D" id="2.30.30.90">
    <property type="match status" value="1"/>
</dbReference>
<dbReference type="SMART" id="SM00899">
    <property type="entry name" value="FeoA"/>
    <property type="match status" value="1"/>
</dbReference>
<dbReference type="Proteomes" id="UP000321934">
    <property type="component" value="Chromosome"/>
</dbReference>
<reference evidence="3 4" key="1">
    <citation type="journal article" date="2019" name="ISME J.">
        <title>Deianiraea, an extracellular bacterium associated with the ciliate Paramecium, suggests an alternative scenario for the evolution of Rickettsiales.</title>
        <authorList>
            <person name="Castelli M."/>
            <person name="Sabaneyeva E."/>
            <person name="Lanzoni O."/>
            <person name="Lebedeva N."/>
            <person name="Floriano A.M."/>
            <person name="Gaiarsa S."/>
            <person name="Benken K."/>
            <person name="Modeo L."/>
            <person name="Bandi C."/>
            <person name="Potekhin A."/>
            <person name="Sassera D."/>
            <person name="Petroni G."/>
        </authorList>
    </citation>
    <scope>NUCLEOTIDE SEQUENCE [LARGE SCALE GENOMIC DNA]</scope>
    <source>
        <strain evidence="3">CyL4-1</strain>
    </source>
</reference>
<evidence type="ECO:0000313" key="4">
    <source>
        <dbReference type="Proteomes" id="UP000321934"/>
    </source>
</evidence>
<dbReference type="EMBL" id="CP029077">
    <property type="protein sequence ID" value="QED23795.1"/>
    <property type="molecule type" value="Genomic_DNA"/>
</dbReference>
<proteinExistence type="predicted"/>
<keyword evidence="1" id="KW-0408">Iron</keyword>
<dbReference type="RefSeq" id="WP_146821171.1">
    <property type="nucleotide sequence ID" value="NZ_CP029077.1"/>
</dbReference>
<evidence type="ECO:0000313" key="3">
    <source>
        <dbReference type="EMBL" id="QED23795.1"/>
    </source>
</evidence>
<name>A0A5B8XFY7_9RICK</name>
<feature type="domain" description="Ferrous iron transporter FeoA-like" evidence="2">
    <location>
        <begin position="1"/>
        <end position="77"/>
    </location>
</feature>
<dbReference type="InterPro" id="IPR007167">
    <property type="entry name" value="Fe-transptr_FeoA-like"/>
</dbReference>
<dbReference type="SUPFAM" id="SSF50037">
    <property type="entry name" value="C-terminal domain of transcriptional repressors"/>
    <property type="match status" value="1"/>
</dbReference>